<dbReference type="GO" id="GO:0000160">
    <property type="term" value="P:phosphorelay signal transduction system"/>
    <property type="evidence" value="ECO:0007669"/>
    <property type="project" value="UniProtKB-KW"/>
</dbReference>
<gene>
    <name evidence="6" type="ORF">D6T69_08325</name>
</gene>
<dbReference type="Proteomes" id="UP000274593">
    <property type="component" value="Chromosome"/>
</dbReference>
<evidence type="ECO:0000256" key="3">
    <source>
        <dbReference type="ARBA" id="ARBA00022679"/>
    </source>
</evidence>
<dbReference type="KEGG" id="tsig:D6T69_08325"/>
<dbReference type="Gene3D" id="3.30.565.10">
    <property type="entry name" value="Histidine kinase-like ATPase, C-terminal domain"/>
    <property type="match status" value="1"/>
</dbReference>
<accession>A0A3Q8RRH5</accession>
<evidence type="ECO:0000256" key="1">
    <source>
        <dbReference type="ARBA" id="ARBA00000085"/>
    </source>
</evidence>
<dbReference type="EC" id="2.7.13.3" evidence="2"/>
<name>A0A3Q8RRH5_9FLAO</name>
<dbReference type="SUPFAM" id="SSF55874">
    <property type="entry name" value="ATPase domain of HSP90 chaperone/DNA topoisomerase II/histidine kinase"/>
    <property type="match status" value="1"/>
</dbReference>
<sequence>MANDVYAVMNTLQNTSITDERLLTRVEKIYAQTRDISHENSPVLTGEHFESFLKQLFLDFTNDRCKVIHKGLQEVSINQLAKEKQIVVYRALQELLVNMKKYSEATLVLITFSVEKNKLSIAYQDNGIGVENLSVKNGLQNMEIRIKSVGGFITFESKQEKGFQAKFQFKK</sequence>
<evidence type="ECO:0000313" key="6">
    <source>
        <dbReference type="EMBL" id="AZJ35527.1"/>
    </source>
</evidence>
<evidence type="ECO:0000313" key="7">
    <source>
        <dbReference type="Proteomes" id="UP000274593"/>
    </source>
</evidence>
<dbReference type="PANTHER" id="PTHR24421:SF10">
    <property type="entry name" value="NITRATE_NITRITE SENSOR PROTEIN NARQ"/>
    <property type="match status" value="1"/>
</dbReference>
<dbReference type="EMBL" id="CP032548">
    <property type="protein sequence ID" value="AZJ35527.1"/>
    <property type="molecule type" value="Genomic_DNA"/>
</dbReference>
<evidence type="ECO:0000256" key="4">
    <source>
        <dbReference type="ARBA" id="ARBA00022777"/>
    </source>
</evidence>
<dbReference type="AlphaFoldDB" id="A0A3Q8RRH5"/>
<dbReference type="InterPro" id="IPR050482">
    <property type="entry name" value="Sensor_HK_TwoCompSys"/>
</dbReference>
<protein>
    <recommendedName>
        <fullName evidence="2">histidine kinase</fullName>
        <ecNumber evidence="2">2.7.13.3</ecNumber>
    </recommendedName>
</protein>
<keyword evidence="5" id="KW-0902">Two-component regulatory system</keyword>
<keyword evidence="4" id="KW-0418">Kinase</keyword>
<dbReference type="RefSeq" id="WP_125067304.1">
    <property type="nucleotide sequence ID" value="NZ_CP032548.1"/>
</dbReference>
<keyword evidence="3" id="KW-0808">Transferase</keyword>
<comment type="catalytic activity">
    <reaction evidence="1">
        <text>ATP + protein L-histidine = ADP + protein N-phospho-L-histidine.</text>
        <dbReference type="EC" id="2.7.13.3"/>
    </reaction>
</comment>
<dbReference type="GO" id="GO:0004673">
    <property type="term" value="F:protein histidine kinase activity"/>
    <property type="evidence" value="ECO:0007669"/>
    <property type="project" value="UniProtKB-EC"/>
</dbReference>
<dbReference type="PANTHER" id="PTHR24421">
    <property type="entry name" value="NITRATE/NITRITE SENSOR PROTEIN NARX-RELATED"/>
    <property type="match status" value="1"/>
</dbReference>
<evidence type="ECO:0000256" key="5">
    <source>
        <dbReference type="ARBA" id="ARBA00023012"/>
    </source>
</evidence>
<organism evidence="6 7">
    <name type="scientific">Tenacibaculum singaporense</name>
    <dbReference type="NCBI Taxonomy" id="2358479"/>
    <lineage>
        <taxon>Bacteria</taxon>
        <taxon>Pseudomonadati</taxon>
        <taxon>Bacteroidota</taxon>
        <taxon>Flavobacteriia</taxon>
        <taxon>Flavobacteriales</taxon>
        <taxon>Flavobacteriaceae</taxon>
        <taxon>Tenacibaculum</taxon>
    </lineage>
</organism>
<reference evidence="6 7" key="1">
    <citation type="submission" date="2018-09" db="EMBL/GenBank/DDBJ databases">
        <title>Insights into the microbiota of Asian seabass (Lates calcarifer) with tenacibaculosis symptoms and description of sp. nov. Tenacibaculum singaporense.</title>
        <authorList>
            <person name="Miyake S."/>
            <person name="Soh M."/>
            <person name="Azman M.N."/>
            <person name="Ngoh S.Y."/>
            <person name="Orban L."/>
        </authorList>
    </citation>
    <scope>NUCLEOTIDE SEQUENCE [LARGE SCALE GENOMIC DNA]</scope>
    <source>
        <strain evidence="6 7">DSM 106434</strain>
    </source>
</reference>
<evidence type="ECO:0000256" key="2">
    <source>
        <dbReference type="ARBA" id="ARBA00012438"/>
    </source>
</evidence>
<keyword evidence="7" id="KW-1185">Reference proteome</keyword>
<proteinExistence type="predicted"/>
<dbReference type="InterPro" id="IPR036890">
    <property type="entry name" value="HATPase_C_sf"/>
</dbReference>